<proteinExistence type="predicted"/>
<protein>
    <submittedName>
        <fullName evidence="1">Uncharacterized protein</fullName>
    </submittedName>
</protein>
<dbReference type="AlphaFoldDB" id="A0A9D2VJG2"/>
<reference evidence="1" key="1">
    <citation type="journal article" date="2021" name="PeerJ">
        <title>Extensive microbial diversity within the chicken gut microbiome revealed by metagenomics and culture.</title>
        <authorList>
            <person name="Gilroy R."/>
            <person name="Ravi A."/>
            <person name="Getino M."/>
            <person name="Pursley I."/>
            <person name="Horton D.L."/>
            <person name="Alikhan N.F."/>
            <person name="Baker D."/>
            <person name="Gharbi K."/>
            <person name="Hall N."/>
            <person name="Watson M."/>
            <person name="Adriaenssens E.M."/>
            <person name="Foster-Nyarko E."/>
            <person name="Jarju S."/>
            <person name="Secka A."/>
            <person name="Antonio M."/>
            <person name="Oren A."/>
            <person name="Chaudhuri R.R."/>
            <person name="La Ragione R."/>
            <person name="Hildebrand F."/>
            <person name="Pallen M.J."/>
        </authorList>
    </citation>
    <scope>NUCLEOTIDE SEQUENCE</scope>
    <source>
        <strain evidence="1">USAMLcec12-2067</strain>
    </source>
</reference>
<comment type="caution">
    <text evidence="1">The sequence shown here is derived from an EMBL/GenBank/DDBJ whole genome shotgun (WGS) entry which is preliminary data.</text>
</comment>
<gene>
    <name evidence="1" type="ORF">K8V16_02425</name>
</gene>
<name>A0A9D2VJG2_9ACTN</name>
<dbReference type="EMBL" id="DYZL01000039">
    <property type="protein sequence ID" value="HJH42627.1"/>
    <property type="molecule type" value="Genomic_DNA"/>
</dbReference>
<accession>A0A9D2VJG2</accession>
<sequence length="63" mass="6723">MSAQNQQTVLVFGTCLPGSRSEAAQSAHKEAGPPGIRAMRSRLVGLTEAKLIREQSVEDNVSL</sequence>
<evidence type="ECO:0000313" key="2">
    <source>
        <dbReference type="Proteomes" id="UP000789325"/>
    </source>
</evidence>
<dbReference type="Proteomes" id="UP000789325">
    <property type="component" value="Unassembled WGS sequence"/>
</dbReference>
<organism evidence="1 2">
    <name type="scientific">Rubneribacter badeniensis</name>
    <dbReference type="NCBI Taxonomy" id="2070688"/>
    <lineage>
        <taxon>Bacteria</taxon>
        <taxon>Bacillati</taxon>
        <taxon>Actinomycetota</taxon>
        <taxon>Coriobacteriia</taxon>
        <taxon>Eggerthellales</taxon>
        <taxon>Eggerthellaceae</taxon>
        <taxon>Rubneribacter</taxon>
    </lineage>
</organism>
<reference evidence="1" key="2">
    <citation type="submission" date="2021-09" db="EMBL/GenBank/DDBJ databases">
        <authorList>
            <person name="Gilroy R."/>
        </authorList>
    </citation>
    <scope>NUCLEOTIDE SEQUENCE</scope>
    <source>
        <strain evidence="1">USAMLcec12-2067</strain>
    </source>
</reference>
<evidence type="ECO:0000313" key="1">
    <source>
        <dbReference type="EMBL" id="HJH42627.1"/>
    </source>
</evidence>